<evidence type="ECO:0000256" key="4">
    <source>
        <dbReference type="ARBA" id="ARBA00022679"/>
    </source>
</evidence>
<dbReference type="Proteomes" id="UP000524404">
    <property type="component" value="Unassembled WGS sequence"/>
</dbReference>
<sequence>MKYPIYLDYNATCPVDPRVLEAMLPYFTEHFGNAASRSHLLGWTAKDAVETAREQIAELLQASTKEIVFTSGATEANNLALKGVFESVFPQKNHIITVQTEHKAVLDVCLHLEKMGAETTFLQPDEFGSVTIEQIEEAIRPETFLISIMYANNEIGTIQEIEAIGTLAQKHKILFHSDATQAVGKVQIDVKAAKIDLLSLSGHKLYGPKGIGVLYINRNLKNQDLVAQMDGGKHERGFRSGTLNVPAIVGLGKACEIANAELLTESITLSKLRDCLEQGILSQIKGTKVNGNTNNRLPNLTNISFEGVDGELLLSSFRDIAVSSGSACTSASVEPSHVLKAIGVSDKLAYSSIRFSLGRFTNQEEIDFTIQYVKEVVETLRA</sequence>
<dbReference type="PROSITE" id="PS00595">
    <property type="entry name" value="AA_TRANSFER_CLASS_5"/>
    <property type="match status" value="1"/>
</dbReference>
<keyword evidence="14" id="KW-1185">Reference proteome</keyword>
<keyword evidence="5" id="KW-0001">2Fe-2S</keyword>
<keyword evidence="9" id="KW-0411">Iron-sulfur</keyword>
<evidence type="ECO:0000256" key="1">
    <source>
        <dbReference type="ARBA" id="ARBA00001933"/>
    </source>
</evidence>
<proteinExistence type="inferred from homology"/>
<comment type="catalytic activity">
    <reaction evidence="10">
        <text>(sulfur carrier)-H + L-cysteine = (sulfur carrier)-SH + L-alanine</text>
        <dbReference type="Rhea" id="RHEA:43892"/>
        <dbReference type="Rhea" id="RHEA-COMP:14737"/>
        <dbReference type="Rhea" id="RHEA-COMP:14739"/>
        <dbReference type="ChEBI" id="CHEBI:29917"/>
        <dbReference type="ChEBI" id="CHEBI:35235"/>
        <dbReference type="ChEBI" id="CHEBI:57972"/>
        <dbReference type="ChEBI" id="CHEBI:64428"/>
        <dbReference type="EC" id="2.8.1.7"/>
    </reaction>
</comment>
<evidence type="ECO:0000256" key="6">
    <source>
        <dbReference type="ARBA" id="ARBA00022723"/>
    </source>
</evidence>
<dbReference type="PANTHER" id="PTHR11601:SF34">
    <property type="entry name" value="CYSTEINE DESULFURASE"/>
    <property type="match status" value="1"/>
</dbReference>
<dbReference type="PANTHER" id="PTHR11601">
    <property type="entry name" value="CYSTEINE DESULFURYLASE FAMILY MEMBER"/>
    <property type="match status" value="1"/>
</dbReference>
<evidence type="ECO:0000256" key="8">
    <source>
        <dbReference type="ARBA" id="ARBA00023004"/>
    </source>
</evidence>
<evidence type="ECO:0000256" key="5">
    <source>
        <dbReference type="ARBA" id="ARBA00022714"/>
    </source>
</evidence>
<evidence type="ECO:0000256" key="11">
    <source>
        <dbReference type="RuleBase" id="RU004504"/>
    </source>
</evidence>
<evidence type="ECO:0000259" key="12">
    <source>
        <dbReference type="Pfam" id="PF00266"/>
    </source>
</evidence>
<evidence type="ECO:0000256" key="10">
    <source>
        <dbReference type="ARBA" id="ARBA00050776"/>
    </source>
</evidence>
<dbReference type="RefSeq" id="WP_184136622.1">
    <property type="nucleotide sequence ID" value="NZ_JACHKT010000035.1"/>
</dbReference>
<name>A0A841EQB1_9BACT</name>
<dbReference type="InterPro" id="IPR016454">
    <property type="entry name" value="Cysteine_dSase"/>
</dbReference>
<accession>A0A841EQB1</accession>
<dbReference type="EC" id="2.8.1.7" evidence="3"/>
<dbReference type="Gene3D" id="3.90.1150.10">
    <property type="entry name" value="Aspartate Aminotransferase, domain 1"/>
    <property type="match status" value="1"/>
</dbReference>
<dbReference type="InterPro" id="IPR015421">
    <property type="entry name" value="PyrdxlP-dep_Trfase_major"/>
</dbReference>
<dbReference type="Pfam" id="PF00266">
    <property type="entry name" value="Aminotran_5"/>
    <property type="match status" value="1"/>
</dbReference>
<dbReference type="FunFam" id="3.40.640.10:FF:000003">
    <property type="entry name" value="Cysteine desulfurase IscS"/>
    <property type="match status" value="1"/>
</dbReference>
<dbReference type="InterPro" id="IPR020578">
    <property type="entry name" value="Aminotrans_V_PyrdxlP_BS"/>
</dbReference>
<evidence type="ECO:0000313" key="13">
    <source>
        <dbReference type="EMBL" id="MBB6005106.1"/>
    </source>
</evidence>
<keyword evidence="6" id="KW-0479">Metal-binding</keyword>
<evidence type="ECO:0000256" key="9">
    <source>
        <dbReference type="ARBA" id="ARBA00023014"/>
    </source>
</evidence>
<gene>
    <name evidence="13" type="ORF">HNP25_003777</name>
</gene>
<dbReference type="InterPro" id="IPR015422">
    <property type="entry name" value="PyrdxlP-dep_Trfase_small"/>
</dbReference>
<dbReference type="GO" id="GO:0031071">
    <property type="term" value="F:cysteine desulfurase activity"/>
    <property type="evidence" value="ECO:0007669"/>
    <property type="project" value="UniProtKB-EC"/>
</dbReference>
<feature type="domain" description="Aminotransferase class V" evidence="12">
    <location>
        <begin position="5"/>
        <end position="367"/>
    </location>
</feature>
<dbReference type="EMBL" id="JACHKT010000035">
    <property type="protein sequence ID" value="MBB6005106.1"/>
    <property type="molecule type" value="Genomic_DNA"/>
</dbReference>
<keyword evidence="7" id="KW-0663">Pyridoxal phosphate</keyword>
<evidence type="ECO:0000256" key="3">
    <source>
        <dbReference type="ARBA" id="ARBA00012239"/>
    </source>
</evidence>
<keyword evidence="8" id="KW-0408">Iron</keyword>
<dbReference type="GO" id="GO:0051537">
    <property type="term" value="F:2 iron, 2 sulfur cluster binding"/>
    <property type="evidence" value="ECO:0007669"/>
    <property type="project" value="UniProtKB-KW"/>
</dbReference>
<dbReference type="GO" id="GO:0046872">
    <property type="term" value="F:metal ion binding"/>
    <property type="evidence" value="ECO:0007669"/>
    <property type="project" value="UniProtKB-KW"/>
</dbReference>
<comment type="cofactor">
    <cofactor evidence="1 11">
        <name>pyridoxal 5'-phosphate</name>
        <dbReference type="ChEBI" id="CHEBI:597326"/>
    </cofactor>
</comment>
<protein>
    <recommendedName>
        <fullName evidence="3">cysteine desulfurase</fullName>
        <ecNumber evidence="3">2.8.1.7</ecNumber>
    </recommendedName>
</protein>
<evidence type="ECO:0000256" key="7">
    <source>
        <dbReference type="ARBA" id="ARBA00022898"/>
    </source>
</evidence>
<dbReference type="NCBIfam" id="NF002806">
    <property type="entry name" value="PRK02948.1"/>
    <property type="match status" value="1"/>
</dbReference>
<dbReference type="InterPro" id="IPR000192">
    <property type="entry name" value="Aminotrans_V_dom"/>
</dbReference>
<comment type="caution">
    <text evidence="13">The sequence shown here is derived from an EMBL/GenBank/DDBJ whole genome shotgun (WGS) entry which is preliminary data.</text>
</comment>
<evidence type="ECO:0000256" key="2">
    <source>
        <dbReference type="ARBA" id="ARBA00006490"/>
    </source>
</evidence>
<dbReference type="AlphaFoldDB" id="A0A841EQB1"/>
<dbReference type="Gene3D" id="3.40.640.10">
    <property type="entry name" value="Type I PLP-dependent aspartate aminotransferase-like (Major domain)"/>
    <property type="match status" value="1"/>
</dbReference>
<dbReference type="SUPFAM" id="SSF53383">
    <property type="entry name" value="PLP-dependent transferases"/>
    <property type="match status" value="1"/>
</dbReference>
<comment type="similarity">
    <text evidence="2">Belongs to the class-V pyridoxal-phosphate-dependent aminotransferase family. NifS/IscS subfamily.</text>
</comment>
<keyword evidence="4 13" id="KW-0808">Transferase</keyword>
<organism evidence="13 14">
    <name type="scientific">Arcicella rosea</name>
    <dbReference type="NCBI Taxonomy" id="502909"/>
    <lineage>
        <taxon>Bacteria</taxon>
        <taxon>Pseudomonadati</taxon>
        <taxon>Bacteroidota</taxon>
        <taxon>Cytophagia</taxon>
        <taxon>Cytophagales</taxon>
        <taxon>Flectobacillaceae</taxon>
        <taxon>Arcicella</taxon>
    </lineage>
</organism>
<dbReference type="PIRSF" id="PIRSF005572">
    <property type="entry name" value="NifS"/>
    <property type="match status" value="1"/>
</dbReference>
<dbReference type="InterPro" id="IPR015424">
    <property type="entry name" value="PyrdxlP-dep_Trfase"/>
</dbReference>
<evidence type="ECO:0000313" key="14">
    <source>
        <dbReference type="Proteomes" id="UP000524404"/>
    </source>
</evidence>
<reference evidence="13 14" key="1">
    <citation type="submission" date="2020-08" db="EMBL/GenBank/DDBJ databases">
        <title>Functional genomics of gut bacteria from endangered species of beetles.</title>
        <authorList>
            <person name="Carlos-Shanley C."/>
        </authorList>
    </citation>
    <scope>NUCLEOTIDE SEQUENCE [LARGE SCALE GENOMIC DNA]</scope>
    <source>
        <strain evidence="13 14">S00070</strain>
    </source>
</reference>